<keyword evidence="2" id="KW-1185">Reference proteome</keyword>
<name>A0AAD1RW71_PELCU</name>
<evidence type="ECO:0000313" key="1">
    <source>
        <dbReference type="EMBL" id="CAH2282457.1"/>
    </source>
</evidence>
<proteinExistence type="predicted"/>
<gene>
    <name evidence="1" type="ORF">PECUL_23A051967</name>
</gene>
<dbReference type="AlphaFoldDB" id="A0AAD1RW71"/>
<sequence>MFREEISGVSAHLQNTELKTAAQETRLATVEQQLLILQKAQIQNQDSLAALEDKRRWNNIKVHSLLDTIETAEL</sequence>
<accession>A0AAD1RW71</accession>
<evidence type="ECO:0000313" key="2">
    <source>
        <dbReference type="Proteomes" id="UP001295444"/>
    </source>
</evidence>
<dbReference type="EMBL" id="OW240915">
    <property type="protein sequence ID" value="CAH2282457.1"/>
    <property type="molecule type" value="Genomic_DNA"/>
</dbReference>
<dbReference type="Proteomes" id="UP001295444">
    <property type="component" value="Chromosome 04"/>
</dbReference>
<organism evidence="1 2">
    <name type="scientific">Pelobates cultripes</name>
    <name type="common">Western spadefoot toad</name>
    <dbReference type="NCBI Taxonomy" id="61616"/>
    <lineage>
        <taxon>Eukaryota</taxon>
        <taxon>Metazoa</taxon>
        <taxon>Chordata</taxon>
        <taxon>Craniata</taxon>
        <taxon>Vertebrata</taxon>
        <taxon>Euteleostomi</taxon>
        <taxon>Amphibia</taxon>
        <taxon>Batrachia</taxon>
        <taxon>Anura</taxon>
        <taxon>Pelobatoidea</taxon>
        <taxon>Pelobatidae</taxon>
        <taxon>Pelobates</taxon>
    </lineage>
</organism>
<protein>
    <submittedName>
        <fullName evidence="1">Uncharacterized protein</fullName>
    </submittedName>
</protein>
<reference evidence="1" key="1">
    <citation type="submission" date="2022-03" db="EMBL/GenBank/DDBJ databases">
        <authorList>
            <person name="Alioto T."/>
            <person name="Alioto T."/>
            <person name="Gomez Garrido J."/>
        </authorList>
    </citation>
    <scope>NUCLEOTIDE SEQUENCE</scope>
</reference>